<evidence type="ECO:0000313" key="3">
    <source>
        <dbReference type="Proteomes" id="UP000295157"/>
    </source>
</evidence>
<dbReference type="RefSeq" id="WP_132332519.1">
    <property type="nucleotide sequence ID" value="NZ_SMJZ01000035.1"/>
</dbReference>
<dbReference type="Pfam" id="PF25547">
    <property type="entry name" value="WXG100_2"/>
    <property type="match status" value="1"/>
</dbReference>
<dbReference type="OrthoDB" id="4002101at2"/>
<keyword evidence="3" id="KW-1185">Reference proteome</keyword>
<protein>
    <recommendedName>
        <fullName evidence="1">Outer membrane channel protein CpnT-like N-terminal domain-containing protein</fullName>
    </recommendedName>
</protein>
<sequence length="317" mass="35099">MSLGPSAKVTLGLMGGVGAVAALNPETILGVRYLEGDPEKIREAADKLELIADSIDRHQQQAHTWAEKVWTENNGRDYAEFHKFWEGKFGLAVFVTAYKYRRAAAACRAYADVIEKTNYALKVLCAILIADLIFTTGYQLVTWKIFRAIARKQALLIKNYGETFAIKYLLPYFVYPLADSFAYAAGEVAIPFAINAVAGVEKDLSGNDVLSLDHNMKEYGSHFLSNMVFDGVADATAYGMQKVPGLRMLNQNIPLPNGWQLNTGTIIPRMAGTTMYAVTRDLTYHDNPLPGSETGLTAEEMYQKLLAHGSRGFIPRR</sequence>
<name>A0A4R4NJC9_9ACTN</name>
<evidence type="ECO:0000313" key="2">
    <source>
        <dbReference type="EMBL" id="TDC07823.1"/>
    </source>
</evidence>
<gene>
    <name evidence="2" type="ORF">E1267_12060</name>
</gene>
<evidence type="ECO:0000259" key="1">
    <source>
        <dbReference type="Pfam" id="PF25547"/>
    </source>
</evidence>
<dbReference type="InterPro" id="IPR057746">
    <property type="entry name" value="CpnT-like_N"/>
</dbReference>
<reference evidence="2 3" key="1">
    <citation type="submission" date="2019-02" db="EMBL/GenBank/DDBJ databases">
        <title>Draft genome sequences of novel Actinobacteria.</title>
        <authorList>
            <person name="Sahin N."/>
            <person name="Ay H."/>
            <person name="Saygin H."/>
        </authorList>
    </citation>
    <scope>NUCLEOTIDE SEQUENCE [LARGE SCALE GENOMIC DNA]</scope>
    <source>
        <strain evidence="2 3">KC201</strain>
    </source>
</reference>
<comment type="caution">
    <text evidence="2">The sequence shown here is derived from an EMBL/GenBank/DDBJ whole genome shotgun (WGS) entry which is preliminary data.</text>
</comment>
<feature type="domain" description="Outer membrane channel protein CpnT-like N-terminal" evidence="1">
    <location>
        <begin position="35"/>
        <end position="142"/>
    </location>
</feature>
<proteinExistence type="predicted"/>
<organism evidence="2 3">
    <name type="scientific">Nonomuraea longispora</name>
    <dbReference type="NCBI Taxonomy" id="1848320"/>
    <lineage>
        <taxon>Bacteria</taxon>
        <taxon>Bacillati</taxon>
        <taxon>Actinomycetota</taxon>
        <taxon>Actinomycetes</taxon>
        <taxon>Streptosporangiales</taxon>
        <taxon>Streptosporangiaceae</taxon>
        <taxon>Nonomuraea</taxon>
    </lineage>
</organism>
<accession>A0A4R4NJC9</accession>
<dbReference type="EMBL" id="SMJZ01000035">
    <property type="protein sequence ID" value="TDC07823.1"/>
    <property type="molecule type" value="Genomic_DNA"/>
</dbReference>
<dbReference type="AlphaFoldDB" id="A0A4R4NJC9"/>
<dbReference type="Proteomes" id="UP000295157">
    <property type="component" value="Unassembled WGS sequence"/>
</dbReference>